<proteinExistence type="predicted"/>
<dbReference type="Gene3D" id="3.50.50.60">
    <property type="entry name" value="FAD/NAD(P)-binding domain"/>
    <property type="match status" value="1"/>
</dbReference>
<dbReference type="EMBL" id="JAHRIN010052794">
    <property type="protein sequence ID" value="MEQ2210286.1"/>
    <property type="molecule type" value="Genomic_DNA"/>
</dbReference>
<keyword evidence="2" id="KW-1185">Reference proteome</keyword>
<reference evidence="1 2" key="1">
    <citation type="submission" date="2021-06" db="EMBL/GenBank/DDBJ databases">
        <authorList>
            <person name="Palmer J.M."/>
        </authorList>
    </citation>
    <scope>NUCLEOTIDE SEQUENCE [LARGE SCALE GENOMIC DNA]</scope>
    <source>
        <strain evidence="1 2">XC_2019</strain>
        <tissue evidence="1">Muscle</tissue>
    </source>
</reference>
<dbReference type="Proteomes" id="UP001434883">
    <property type="component" value="Unassembled WGS sequence"/>
</dbReference>
<sequence length="108" mass="12063">MPYQNTLGREVKEVVLKSGNVITADVLIVGIEKTCSVSLLQFMRTNVPDVFCAGDLASFPLAVAKNQLVNIGHWQMAQAQGYGEGYTELIMKGNYEFEERKFLALYIK</sequence>
<accession>A0ABV0RQ62</accession>
<evidence type="ECO:0000313" key="2">
    <source>
        <dbReference type="Proteomes" id="UP001434883"/>
    </source>
</evidence>
<organism evidence="1 2">
    <name type="scientific">Xenoophorus captivus</name>
    <dbReference type="NCBI Taxonomy" id="1517983"/>
    <lineage>
        <taxon>Eukaryota</taxon>
        <taxon>Metazoa</taxon>
        <taxon>Chordata</taxon>
        <taxon>Craniata</taxon>
        <taxon>Vertebrata</taxon>
        <taxon>Euteleostomi</taxon>
        <taxon>Actinopterygii</taxon>
        <taxon>Neopterygii</taxon>
        <taxon>Teleostei</taxon>
        <taxon>Neoteleostei</taxon>
        <taxon>Acanthomorphata</taxon>
        <taxon>Ovalentaria</taxon>
        <taxon>Atherinomorphae</taxon>
        <taxon>Cyprinodontiformes</taxon>
        <taxon>Goodeidae</taxon>
        <taxon>Xenoophorus</taxon>
    </lineage>
</organism>
<dbReference type="SUPFAM" id="SSF51905">
    <property type="entry name" value="FAD/NAD(P)-binding domain"/>
    <property type="match status" value="1"/>
</dbReference>
<evidence type="ECO:0000313" key="1">
    <source>
        <dbReference type="EMBL" id="MEQ2210286.1"/>
    </source>
</evidence>
<gene>
    <name evidence="1" type="ORF">XENOCAPTIV_011067</name>
</gene>
<protein>
    <recommendedName>
        <fullName evidence="3">FAD/NAD(P)-binding domain-containing protein</fullName>
    </recommendedName>
</protein>
<name>A0ABV0RQ62_9TELE</name>
<comment type="caution">
    <text evidence="1">The sequence shown here is derived from an EMBL/GenBank/DDBJ whole genome shotgun (WGS) entry which is preliminary data.</text>
</comment>
<dbReference type="InterPro" id="IPR036188">
    <property type="entry name" value="FAD/NAD-bd_sf"/>
</dbReference>
<evidence type="ECO:0008006" key="3">
    <source>
        <dbReference type="Google" id="ProtNLM"/>
    </source>
</evidence>